<sequence>MEDQNIGQGQVVIEMNLLDDRPFADRAAEPTFPRDGTRQHRIAPDEPTGLLDGRQVRRYVVRVPPSRRQRQNFQTRRSHEESHVEQEITDVQRQWFRYRETRGIEDRRAPMSTESKWLLMFLVFLVILLIIVLVPYWFSGEDSGHDNLTSSVPLDEFHSLFNEAL</sequence>
<protein>
    <submittedName>
        <fullName evidence="3">Uncharacterized protein</fullName>
    </submittedName>
</protein>
<proteinExistence type="predicted"/>
<feature type="transmembrane region" description="Helical" evidence="2">
    <location>
        <begin position="117"/>
        <end position="138"/>
    </location>
</feature>
<organism evidence="3 4">
    <name type="scientific">Larinioides sclopetarius</name>
    <dbReference type="NCBI Taxonomy" id="280406"/>
    <lineage>
        <taxon>Eukaryota</taxon>
        <taxon>Metazoa</taxon>
        <taxon>Ecdysozoa</taxon>
        <taxon>Arthropoda</taxon>
        <taxon>Chelicerata</taxon>
        <taxon>Arachnida</taxon>
        <taxon>Araneae</taxon>
        <taxon>Araneomorphae</taxon>
        <taxon>Entelegynae</taxon>
        <taxon>Araneoidea</taxon>
        <taxon>Araneidae</taxon>
        <taxon>Larinioides</taxon>
    </lineage>
</organism>
<keyword evidence="2" id="KW-1133">Transmembrane helix</keyword>
<evidence type="ECO:0000256" key="2">
    <source>
        <dbReference type="SAM" id="Phobius"/>
    </source>
</evidence>
<keyword evidence="4" id="KW-1185">Reference proteome</keyword>
<feature type="compositionally biased region" description="Basic and acidic residues" evidence="1">
    <location>
        <begin position="35"/>
        <end position="44"/>
    </location>
</feature>
<name>A0AAV2AKU2_9ARAC</name>
<comment type="caution">
    <text evidence="3">The sequence shown here is derived from an EMBL/GenBank/DDBJ whole genome shotgun (WGS) entry which is preliminary data.</text>
</comment>
<evidence type="ECO:0000313" key="4">
    <source>
        <dbReference type="Proteomes" id="UP001497382"/>
    </source>
</evidence>
<feature type="region of interest" description="Disordered" evidence="1">
    <location>
        <begin position="26"/>
        <end position="49"/>
    </location>
</feature>
<evidence type="ECO:0000313" key="3">
    <source>
        <dbReference type="EMBL" id="CAL1284576.1"/>
    </source>
</evidence>
<dbReference type="AlphaFoldDB" id="A0AAV2AKU2"/>
<dbReference type="EMBL" id="CAXIEN010000181">
    <property type="protein sequence ID" value="CAL1284576.1"/>
    <property type="molecule type" value="Genomic_DNA"/>
</dbReference>
<evidence type="ECO:0000256" key="1">
    <source>
        <dbReference type="SAM" id="MobiDB-lite"/>
    </source>
</evidence>
<accession>A0AAV2AKU2</accession>
<reference evidence="3 4" key="1">
    <citation type="submission" date="2024-04" db="EMBL/GenBank/DDBJ databases">
        <authorList>
            <person name="Rising A."/>
            <person name="Reimegard J."/>
            <person name="Sonavane S."/>
            <person name="Akerstrom W."/>
            <person name="Nylinder S."/>
            <person name="Hedman E."/>
            <person name="Kallberg Y."/>
        </authorList>
    </citation>
    <scope>NUCLEOTIDE SEQUENCE [LARGE SCALE GENOMIC DNA]</scope>
</reference>
<keyword evidence="2" id="KW-0472">Membrane</keyword>
<dbReference type="Proteomes" id="UP001497382">
    <property type="component" value="Unassembled WGS sequence"/>
</dbReference>
<gene>
    <name evidence="3" type="ORF">LARSCL_LOCUS13229</name>
</gene>
<keyword evidence="2" id="KW-0812">Transmembrane</keyword>